<dbReference type="Proteomes" id="UP000235897">
    <property type="component" value="Unassembled WGS sequence"/>
</dbReference>
<sequence>MHAISDSDAYPSEREAVQHLAPQPRNIAETGLSDQLLVDLLCKHLHEAGPLDLSRLAERLTLPGAVLEEVLGLLRKDGRIEVLGQHNGQSLRYGLTERGRDAARDALARSGYIGAAPFPVSTYRSLVKVQTIHHARVSAEKMRSVFSGVVLAEGLLDQLGVAVNSGRAIMIYGPAGTGKTYISGRLVRLFNEAVWVPYAIAVNDAVVEIYDPQIHQRLDDRDRYNSLLFSESIDRRLLCCMRPQVVSGGELGMEQLDVLYDPFSRRYQAPLHIKASNGLFIIEDLGRHRMSPTELLNRWIVPMEDKRDALHLGGGYQCVLPFDTVLVFSTNLNPLELADEAFLRRIGYKLHFSYLKPAEYERIWRQECERLAVPFDPQLLRFVLRELYEAEGMPLVPCHPRDLLGMAMDRQRYTGRSGPLAPDDLLWAWRAYFVQLEFLG</sequence>
<reference evidence="3 4" key="1">
    <citation type="submission" date="2018-01" db="EMBL/GenBank/DDBJ databases">
        <title>Denitrification phenotypes of diverse strains of Pseudomonas stutzeri.</title>
        <authorList>
            <person name="Milligan D.A."/>
            <person name="Bergaust L."/>
            <person name="Bakken L.R."/>
            <person name="Frostegard A."/>
        </authorList>
    </citation>
    <scope>NUCLEOTIDE SEQUENCE [LARGE SCALE GENOMIC DNA]</scope>
    <source>
        <strain evidence="3 4">28a3</strain>
    </source>
</reference>
<dbReference type="AlphaFoldDB" id="A0A2N8T0W5"/>
<gene>
    <name evidence="3" type="ORF">CXL00_04905</name>
</gene>
<protein>
    <submittedName>
        <fullName evidence="3">AAA family ATPase</fullName>
    </submittedName>
</protein>
<dbReference type="InterPro" id="IPR036390">
    <property type="entry name" value="WH_DNA-bd_sf"/>
</dbReference>
<keyword evidence="1" id="KW-0238">DNA-binding</keyword>
<feature type="domain" description="AAA+ ATPase" evidence="2">
    <location>
        <begin position="165"/>
        <end position="352"/>
    </location>
</feature>
<organism evidence="3 4">
    <name type="scientific">Stutzerimonas stutzeri</name>
    <name type="common">Pseudomonas stutzeri</name>
    <dbReference type="NCBI Taxonomy" id="316"/>
    <lineage>
        <taxon>Bacteria</taxon>
        <taxon>Pseudomonadati</taxon>
        <taxon>Pseudomonadota</taxon>
        <taxon>Gammaproteobacteria</taxon>
        <taxon>Pseudomonadales</taxon>
        <taxon>Pseudomonadaceae</taxon>
        <taxon>Stutzerimonas</taxon>
    </lineage>
</organism>
<evidence type="ECO:0000313" key="4">
    <source>
        <dbReference type="Proteomes" id="UP000235897"/>
    </source>
</evidence>
<dbReference type="InterPro" id="IPR027417">
    <property type="entry name" value="P-loop_NTPase"/>
</dbReference>
<comment type="caution">
    <text evidence="3">The sequence shown here is derived from an EMBL/GenBank/DDBJ whole genome shotgun (WGS) entry which is preliminary data.</text>
</comment>
<evidence type="ECO:0000313" key="3">
    <source>
        <dbReference type="EMBL" id="PNG08377.1"/>
    </source>
</evidence>
<proteinExistence type="predicted"/>
<dbReference type="InterPro" id="IPR003593">
    <property type="entry name" value="AAA+_ATPase"/>
</dbReference>
<dbReference type="SUPFAM" id="SSF46785">
    <property type="entry name" value="Winged helix' DNA-binding domain"/>
    <property type="match status" value="1"/>
</dbReference>
<dbReference type="Gene3D" id="3.40.50.300">
    <property type="entry name" value="P-loop containing nucleotide triphosphate hydrolases"/>
    <property type="match status" value="1"/>
</dbReference>
<dbReference type="OrthoDB" id="9783370at2"/>
<dbReference type="GO" id="GO:0003677">
    <property type="term" value="F:DNA binding"/>
    <property type="evidence" value="ECO:0007669"/>
    <property type="project" value="UniProtKB-KW"/>
</dbReference>
<dbReference type="SUPFAM" id="SSF52540">
    <property type="entry name" value="P-loop containing nucleoside triphosphate hydrolases"/>
    <property type="match status" value="1"/>
</dbReference>
<accession>A0A2N8T0W5</accession>
<evidence type="ECO:0000259" key="2">
    <source>
        <dbReference type="SMART" id="SM00382"/>
    </source>
</evidence>
<dbReference type="RefSeq" id="WP_021210113.1">
    <property type="nucleotide sequence ID" value="NZ_JAMOIG010000024.1"/>
</dbReference>
<dbReference type="SMART" id="SM00382">
    <property type="entry name" value="AAA"/>
    <property type="match status" value="1"/>
</dbReference>
<dbReference type="EMBL" id="POUW01000001">
    <property type="protein sequence ID" value="PNG08377.1"/>
    <property type="molecule type" value="Genomic_DNA"/>
</dbReference>
<name>A0A2N8T0W5_STUST</name>
<evidence type="ECO:0000256" key="1">
    <source>
        <dbReference type="ARBA" id="ARBA00023125"/>
    </source>
</evidence>